<dbReference type="PROSITE" id="PS50209">
    <property type="entry name" value="CARD"/>
    <property type="match status" value="1"/>
</dbReference>
<evidence type="ECO:0000313" key="4">
    <source>
        <dbReference type="Proteomes" id="UP001163046"/>
    </source>
</evidence>
<dbReference type="InterPro" id="IPR053004">
    <property type="entry name" value="MAGUK_Signaling_Regulators"/>
</dbReference>
<name>A0A9W9YPM8_9CNID</name>
<dbReference type="Proteomes" id="UP001163046">
    <property type="component" value="Unassembled WGS sequence"/>
</dbReference>
<organism evidence="3 4">
    <name type="scientific">Desmophyllum pertusum</name>
    <dbReference type="NCBI Taxonomy" id="174260"/>
    <lineage>
        <taxon>Eukaryota</taxon>
        <taxon>Metazoa</taxon>
        <taxon>Cnidaria</taxon>
        <taxon>Anthozoa</taxon>
        <taxon>Hexacorallia</taxon>
        <taxon>Scleractinia</taxon>
        <taxon>Caryophylliina</taxon>
        <taxon>Caryophylliidae</taxon>
        <taxon>Desmophyllum</taxon>
    </lineage>
</organism>
<feature type="domain" description="CARD" evidence="2">
    <location>
        <begin position="1"/>
        <end position="82"/>
    </location>
</feature>
<dbReference type="SUPFAM" id="SSF47986">
    <property type="entry name" value="DEATH domain"/>
    <property type="match status" value="1"/>
</dbReference>
<keyword evidence="4" id="KW-1185">Reference proteome</keyword>
<feature type="compositionally biased region" description="Basic and acidic residues" evidence="1">
    <location>
        <begin position="198"/>
        <end position="211"/>
    </location>
</feature>
<protein>
    <recommendedName>
        <fullName evidence="2">CARD domain-containing protein</fullName>
    </recommendedName>
</protein>
<dbReference type="EMBL" id="MU827308">
    <property type="protein sequence ID" value="KAJ7361801.1"/>
    <property type="molecule type" value="Genomic_DNA"/>
</dbReference>
<dbReference type="CDD" id="cd01671">
    <property type="entry name" value="CARD"/>
    <property type="match status" value="1"/>
</dbReference>
<dbReference type="InterPro" id="IPR001315">
    <property type="entry name" value="CARD"/>
</dbReference>
<gene>
    <name evidence="3" type="ORF">OS493_014442</name>
</gene>
<dbReference type="PANTHER" id="PTHR46360:SF1">
    <property type="entry name" value="DISKS LARGE HOMOLOG 5"/>
    <property type="match status" value="1"/>
</dbReference>
<dbReference type="OrthoDB" id="10031931at2759"/>
<reference evidence="3" key="1">
    <citation type="submission" date="2023-01" db="EMBL/GenBank/DDBJ databases">
        <title>Genome assembly of the deep-sea coral Lophelia pertusa.</title>
        <authorList>
            <person name="Herrera S."/>
            <person name="Cordes E."/>
        </authorList>
    </citation>
    <scope>NUCLEOTIDE SEQUENCE</scope>
    <source>
        <strain evidence="3">USNM1676648</strain>
        <tissue evidence="3">Polyp</tissue>
    </source>
</reference>
<dbReference type="AlphaFoldDB" id="A0A9W9YPM8"/>
<feature type="compositionally biased region" description="Polar residues" evidence="1">
    <location>
        <begin position="185"/>
        <end position="197"/>
    </location>
</feature>
<feature type="compositionally biased region" description="Basic and acidic residues" evidence="1">
    <location>
        <begin position="100"/>
        <end position="116"/>
    </location>
</feature>
<dbReference type="PANTHER" id="PTHR46360">
    <property type="entry name" value="DISKS LARGE HOMOLOG 5"/>
    <property type="match status" value="1"/>
</dbReference>
<evidence type="ECO:0000259" key="2">
    <source>
        <dbReference type="PROSITE" id="PS50209"/>
    </source>
</evidence>
<dbReference type="GO" id="GO:0005886">
    <property type="term" value="C:plasma membrane"/>
    <property type="evidence" value="ECO:0007669"/>
    <property type="project" value="TreeGrafter"/>
</dbReference>
<dbReference type="Gene3D" id="1.10.533.10">
    <property type="entry name" value="Death Domain, Fas"/>
    <property type="match status" value="1"/>
</dbReference>
<evidence type="ECO:0000313" key="3">
    <source>
        <dbReference type="EMBL" id="KAJ7361801.1"/>
    </source>
</evidence>
<comment type="caution">
    <text evidence="3">The sequence shown here is derived from an EMBL/GenBank/DDBJ whole genome shotgun (WGS) entry which is preliminary data.</text>
</comment>
<feature type="region of interest" description="Disordered" evidence="1">
    <location>
        <begin position="177"/>
        <end position="211"/>
    </location>
</feature>
<accession>A0A9W9YPM8</accession>
<dbReference type="InterPro" id="IPR011029">
    <property type="entry name" value="DEATH-like_dom_sf"/>
</dbReference>
<sequence length="211" mass="24110">MEEGYKKVIERHRDKFRRAITVERLFSPLVVSHVVNSEEAQAIQGEHPAQRVDRLLDVIQRKDHETFKKFCVVLETTYPYMLNCMFLGVEPPTTSASPHMRTDQGKTTDNDGDASRHMQCIGPSRRVNVGRSTSMTGHDLCKDRLFALKNELRTVKRDLEKVTSQLHETEAERDAYKKINDLKTDSNSNVPLGNSQGSDRDSEFDILKSSM</sequence>
<evidence type="ECO:0000256" key="1">
    <source>
        <dbReference type="SAM" id="MobiDB-lite"/>
    </source>
</evidence>
<dbReference type="GO" id="GO:0035331">
    <property type="term" value="P:negative regulation of hippo signaling"/>
    <property type="evidence" value="ECO:0007669"/>
    <property type="project" value="TreeGrafter"/>
</dbReference>
<dbReference type="GO" id="GO:0042981">
    <property type="term" value="P:regulation of apoptotic process"/>
    <property type="evidence" value="ECO:0007669"/>
    <property type="project" value="InterPro"/>
</dbReference>
<feature type="region of interest" description="Disordered" evidence="1">
    <location>
        <begin position="94"/>
        <end position="119"/>
    </location>
</feature>
<proteinExistence type="predicted"/>
<dbReference type="Pfam" id="PF00619">
    <property type="entry name" value="CARD"/>
    <property type="match status" value="1"/>
</dbReference>